<evidence type="ECO:0000256" key="8">
    <source>
        <dbReference type="ARBA" id="ARBA00023098"/>
    </source>
</evidence>
<evidence type="ECO:0000256" key="11">
    <source>
        <dbReference type="ARBA" id="ARBA00023264"/>
    </source>
</evidence>
<dbReference type="PANTHER" id="PTHR46382">
    <property type="entry name" value="PHOSPHATIDATE CYTIDYLYLTRANSFERASE"/>
    <property type="match status" value="1"/>
</dbReference>
<evidence type="ECO:0000256" key="12">
    <source>
        <dbReference type="SAM" id="Phobius"/>
    </source>
</evidence>
<evidence type="ECO:0000256" key="1">
    <source>
        <dbReference type="ARBA" id="ARBA00004651"/>
    </source>
</evidence>
<comment type="subcellular location">
    <subcellularLocation>
        <location evidence="1">Cell membrane</location>
        <topology evidence="1">Multi-pass membrane protein</topology>
    </subcellularLocation>
</comment>
<reference evidence="13" key="1">
    <citation type="submission" date="2019-08" db="EMBL/GenBank/DDBJ databases">
        <authorList>
            <person name="Kucharzyk K."/>
            <person name="Murdoch R.W."/>
            <person name="Higgins S."/>
            <person name="Loffler F."/>
        </authorList>
    </citation>
    <scope>NUCLEOTIDE SEQUENCE</scope>
</reference>
<evidence type="ECO:0000256" key="5">
    <source>
        <dbReference type="ARBA" id="ARBA00022692"/>
    </source>
</evidence>
<keyword evidence="2" id="KW-1003">Cell membrane</keyword>
<keyword evidence="4 13" id="KW-0808">Transferase</keyword>
<keyword evidence="10" id="KW-0594">Phospholipid biosynthesis</keyword>
<accession>A0A644V3F7</accession>
<dbReference type="PANTHER" id="PTHR46382:SF1">
    <property type="entry name" value="PHOSPHATIDATE CYTIDYLYLTRANSFERASE"/>
    <property type="match status" value="1"/>
</dbReference>
<evidence type="ECO:0000256" key="7">
    <source>
        <dbReference type="ARBA" id="ARBA00022989"/>
    </source>
</evidence>
<gene>
    <name evidence="13" type="primary">cdsA_1</name>
    <name evidence="13" type="ORF">SDC9_31350</name>
</gene>
<comment type="caution">
    <text evidence="13">The sequence shown here is derived from an EMBL/GenBank/DDBJ whole genome shotgun (WGS) entry which is preliminary data.</text>
</comment>
<feature type="transmembrane region" description="Helical" evidence="12">
    <location>
        <begin position="6"/>
        <end position="39"/>
    </location>
</feature>
<keyword evidence="11" id="KW-1208">Phospholipid metabolism</keyword>
<name>A0A644V3F7_9ZZZZ</name>
<dbReference type="GO" id="GO:0005886">
    <property type="term" value="C:plasma membrane"/>
    <property type="evidence" value="ECO:0007669"/>
    <property type="project" value="UniProtKB-SubCell"/>
</dbReference>
<dbReference type="GO" id="GO:0016024">
    <property type="term" value="P:CDP-diacylglycerol biosynthetic process"/>
    <property type="evidence" value="ECO:0007669"/>
    <property type="project" value="TreeGrafter"/>
</dbReference>
<evidence type="ECO:0000256" key="9">
    <source>
        <dbReference type="ARBA" id="ARBA00023136"/>
    </source>
</evidence>
<feature type="transmembrane region" description="Helical" evidence="12">
    <location>
        <begin position="145"/>
        <end position="165"/>
    </location>
</feature>
<dbReference type="EC" id="2.7.7.41" evidence="13"/>
<evidence type="ECO:0000256" key="6">
    <source>
        <dbReference type="ARBA" id="ARBA00022695"/>
    </source>
</evidence>
<feature type="transmembrane region" description="Helical" evidence="12">
    <location>
        <begin position="75"/>
        <end position="93"/>
    </location>
</feature>
<feature type="transmembrane region" description="Helical" evidence="12">
    <location>
        <begin position="186"/>
        <end position="207"/>
    </location>
</feature>
<proteinExistence type="predicted"/>
<sequence>MFKRTLTAIVAIPIAFFLIRAGGLFFTLAVAILAFVGWYEFRQMMLTKGYKVYYLTSCLAVLSLIIAAALDSKNLEIPIMTFSILGIMLEALYYHRRGNWAPEVALSSCAVLYIGLLFSHFIRLRNITGPGVSAGSLGMMDLGEAFFWTVLFGTWASDTFAYIFGCAFGKHALLPAVSPKKSIEGAVAGAIGCVVVVTIAGTLWLGIPTIKVVTLGLIIALFAPLGDLVESLMKRSFAVKDSGNFFPGHGGVLDRCDSLLFVVPLAYYYIKYFLV</sequence>
<feature type="transmembrane region" description="Helical" evidence="12">
    <location>
        <begin position="105"/>
        <end position="125"/>
    </location>
</feature>
<evidence type="ECO:0000256" key="4">
    <source>
        <dbReference type="ARBA" id="ARBA00022679"/>
    </source>
</evidence>
<dbReference type="Pfam" id="PF01148">
    <property type="entry name" value="CTP_transf_1"/>
    <property type="match status" value="1"/>
</dbReference>
<feature type="transmembrane region" description="Helical" evidence="12">
    <location>
        <begin position="213"/>
        <end position="232"/>
    </location>
</feature>
<keyword evidence="6 13" id="KW-0548">Nucleotidyltransferase</keyword>
<evidence type="ECO:0000256" key="2">
    <source>
        <dbReference type="ARBA" id="ARBA00022475"/>
    </source>
</evidence>
<keyword evidence="8" id="KW-0443">Lipid metabolism</keyword>
<protein>
    <submittedName>
        <fullName evidence="13">Phosphatidate cytidylyltransferase</fullName>
        <ecNumber evidence="13">2.7.7.41</ecNumber>
    </submittedName>
</protein>
<keyword evidence="5 12" id="KW-0812">Transmembrane</keyword>
<dbReference type="EMBL" id="VSSQ01000205">
    <property type="protein sequence ID" value="MPL85382.1"/>
    <property type="molecule type" value="Genomic_DNA"/>
</dbReference>
<organism evidence="13">
    <name type="scientific">bioreactor metagenome</name>
    <dbReference type="NCBI Taxonomy" id="1076179"/>
    <lineage>
        <taxon>unclassified sequences</taxon>
        <taxon>metagenomes</taxon>
        <taxon>ecological metagenomes</taxon>
    </lineage>
</organism>
<keyword evidence="3" id="KW-0444">Lipid biosynthesis</keyword>
<evidence type="ECO:0000256" key="3">
    <source>
        <dbReference type="ARBA" id="ARBA00022516"/>
    </source>
</evidence>
<evidence type="ECO:0000256" key="10">
    <source>
        <dbReference type="ARBA" id="ARBA00023209"/>
    </source>
</evidence>
<feature type="transmembrane region" description="Helical" evidence="12">
    <location>
        <begin position="51"/>
        <end position="69"/>
    </location>
</feature>
<keyword evidence="9 12" id="KW-0472">Membrane</keyword>
<dbReference type="AlphaFoldDB" id="A0A644V3F7"/>
<keyword evidence="7 12" id="KW-1133">Transmembrane helix</keyword>
<evidence type="ECO:0000313" key="13">
    <source>
        <dbReference type="EMBL" id="MPL85382.1"/>
    </source>
</evidence>
<dbReference type="GO" id="GO:0004605">
    <property type="term" value="F:phosphatidate cytidylyltransferase activity"/>
    <property type="evidence" value="ECO:0007669"/>
    <property type="project" value="UniProtKB-EC"/>
</dbReference>